<accession>A0ACB7H3X6</accession>
<evidence type="ECO:0000313" key="2">
    <source>
        <dbReference type="Proteomes" id="UP000091857"/>
    </source>
</evidence>
<comment type="caution">
    <text evidence="1">The sequence shown here is derived from an EMBL/GenBank/DDBJ whole genome shotgun (WGS) entry which is preliminary data.</text>
</comment>
<keyword evidence="2" id="KW-1185">Reference proteome</keyword>
<reference evidence="2" key="1">
    <citation type="journal article" date="2016" name="Nat. Biotechnol.">
        <title>Sequencing wild and cultivated cassava and related species reveals extensive interspecific hybridization and genetic diversity.</title>
        <authorList>
            <person name="Bredeson J.V."/>
            <person name="Lyons J.B."/>
            <person name="Prochnik S.E."/>
            <person name="Wu G.A."/>
            <person name="Ha C.M."/>
            <person name="Edsinger-Gonzales E."/>
            <person name="Grimwood J."/>
            <person name="Schmutz J."/>
            <person name="Rabbi I.Y."/>
            <person name="Egesi C."/>
            <person name="Nauluvula P."/>
            <person name="Lebot V."/>
            <person name="Ndunguru J."/>
            <person name="Mkamilo G."/>
            <person name="Bart R.S."/>
            <person name="Setter T.L."/>
            <person name="Gleadow R.M."/>
            <person name="Kulakow P."/>
            <person name="Ferguson M.E."/>
            <person name="Rounsley S."/>
            <person name="Rokhsar D.S."/>
        </authorList>
    </citation>
    <scope>NUCLEOTIDE SEQUENCE [LARGE SCALE GENOMIC DNA]</scope>
    <source>
        <strain evidence="2">cv. AM560-2</strain>
    </source>
</reference>
<evidence type="ECO:0000313" key="1">
    <source>
        <dbReference type="EMBL" id="KAG8647417.1"/>
    </source>
</evidence>
<organism evidence="1 2">
    <name type="scientific">Manihot esculenta</name>
    <name type="common">Cassava</name>
    <name type="synonym">Jatropha manihot</name>
    <dbReference type="NCBI Taxonomy" id="3983"/>
    <lineage>
        <taxon>Eukaryota</taxon>
        <taxon>Viridiplantae</taxon>
        <taxon>Streptophyta</taxon>
        <taxon>Embryophyta</taxon>
        <taxon>Tracheophyta</taxon>
        <taxon>Spermatophyta</taxon>
        <taxon>Magnoliopsida</taxon>
        <taxon>eudicotyledons</taxon>
        <taxon>Gunneridae</taxon>
        <taxon>Pentapetalae</taxon>
        <taxon>rosids</taxon>
        <taxon>fabids</taxon>
        <taxon>Malpighiales</taxon>
        <taxon>Euphorbiaceae</taxon>
        <taxon>Crotonoideae</taxon>
        <taxon>Manihoteae</taxon>
        <taxon>Manihot</taxon>
    </lineage>
</organism>
<protein>
    <submittedName>
        <fullName evidence="1">Uncharacterized protein</fullName>
    </submittedName>
</protein>
<dbReference type="Proteomes" id="UP000091857">
    <property type="component" value="Chromosome 9"/>
</dbReference>
<name>A0ACB7H3X6_MANES</name>
<dbReference type="EMBL" id="CM004395">
    <property type="protein sequence ID" value="KAG8647417.1"/>
    <property type="molecule type" value="Genomic_DNA"/>
</dbReference>
<sequence length="107" mass="11225">MFSSTTCTSRTNELGIKILVIERSCGCDPFSSTTPKTVSFASSTSSITCSPCPSSFTTSSISSLMEFSTTTTLDSCITTSSSISISMEVEIGTLASSFSFSFSTFPP</sequence>
<proteinExistence type="predicted"/>
<gene>
    <name evidence="1" type="ORF">MANES_09G075075v8</name>
</gene>